<organism evidence="1 2">
    <name type="scientific">Auriscalpium vulgare</name>
    <dbReference type="NCBI Taxonomy" id="40419"/>
    <lineage>
        <taxon>Eukaryota</taxon>
        <taxon>Fungi</taxon>
        <taxon>Dikarya</taxon>
        <taxon>Basidiomycota</taxon>
        <taxon>Agaricomycotina</taxon>
        <taxon>Agaricomycetes</taxon>
        <taxon>Russulales</taxon>
        <taxon>Auriscalpiaceae</taxon>
        <taxon>Auriscalpium</taxon>
    </lineage>
</organism>
<evidence type="ECO:0000313" key="2">
    <source>
        <dbReference type="Proteomes" id="UP000814033"/>
    </source>
</evidence>
<name>A0ACB8RZU6_9AGAM</name>
<sequence length="375" mass="42043">MSTPTSKLFQPIKFGHVTLKHRVVLAPLTRNRGNNRHVHGALGLEHYSQRASSPGSLLITEATFIAHKASGYTFHAPGIWSDEQVAAWKKIVDAVHAKGSFIYMQLWALGRAASPEQLAKEDPSFPYVSSGNVALTGVEQKPRPLTHEEIKEYAQLYATAASNAVHKAGFDGVEVHGANGYLVDQFLKDVSNNRTDEYGGTPEKRTRFAIEVLDAVTAAVGQERVGIRLSPWITNYDMDMKDPVPTFSHLITQIRDRFPNFGYLHVIEPRIRGSFDREELSGETNDYFRKIWGDRRWVSAGGFTRESALKAAEEHGELIAFGRYYTSNYRLQPDLPDRLLKNIPLAPYDRSVFYTEESPIGYIDYKVAEEVAVAA</sequence>
<reference evidence="1" key="1">
    <citation type="submission" date="2021-02" db="EMBL/GenBank/DDBJ databases">
        <authorList>
            <consortium name="DOE Joint Genome Institute"/>
            <person name="Ahrendt S."/>
            <person name="Looney B.P."/>
            <person name="Miyauchi S."/>
            <person name="Morin E."/>
            <person name="Drula E."/>
            <person name="Courty P.E."/>
            <person name="Chicoki N."/>
            <person name="Fauchery L."/>
            <person name="Kohler A."/>
            <person name="Kuo A."/>
            <person name="Labutti K."/>
            <person name="Pangilinan J."/>
            <person name="Lipzen A."/>
            <person name="Riley R."/>
            <person name="Andreopoulos W."/>
            <person name="He G."/>
            <person name="Johnson J."/>
            <person name="Barry K.W."/>
            <person name="Grigoriev I.V."/>
            <person name="Nagy L."/>
            <person name="Hibbett D."/>
            <person name="Henrissat B."/>
            <person name="Matheny P.B."/>
            <person name="Labbe J."/>
            <person name="Martin F."/>
        </authorList>
    </citation>
    <scope>NUCLEOTIDE SEQUENCE</scope>
    <source>
        <strain evidence="1">FP105234-sp</strain>
    </source>
</reference>
<gene>
    <name evidence="1" type="ORF">FA95DRAFT_1594260</name>
</gene>
<proteinExistence type="predicted"/>
<accession>A0ACB8RZU6</accession>
<protein>
    <submittedName>
        <fullName evidence="1">FMN-linked oxidoreductase</fullName>
    </submittedName>
</protein>
<dbReference type="EMBL" id="MU275868">
    <property type="protein sequence ID" value="KAI0049824.1"/>
    <property type="molecule type" value="Genomic_DNA"/>
</dbReference>
<reference evidence="1" key="2">
    <citation type="journal article" date="2022" name="New Phytol.">
        <title>Evolutionary transition to the ectomycorrhizal habit in the genomes of a hyperdiverse lineage of mushroom-forming fungi.</title>
        <authorList>
            <person name="Looney B."/>
            <person name="Miyauchi S."/>
            <person name="Morin E."/>
            <person name="Drula E."/>
            <person name="Courty P.E."/>
            <person name="Kohler A."/>
            <person name="Kuo A."/>
            <person name="LaButti K."/>
            <person name="Pangilinan J."/>
            <person name="Lipzen A."/>
            <person name="Riley R."/>
            <person name="Andreopoulos W."/>
            <person name="He G."/>
            <person name="Johnson J."/>
            <person name="Nolan M."/>
            <person name="Tritt A."/>
            <person name="Barry K.W."/>
            <person name="Grigoriev I.V."/>
            <person name="Nagy L.G."/>
            <person name="Hibbett D."/>
            <person name="Henrissat B."/>
            <person name="Matheny P.B."/>
            <person name="Labbe J."/>
            <person name="Martin F.M."/>
        </authorList>
    </citation>
    <scope>NUCLEOTIDE SEQUENCE</scope>
    <source>
        <strain evidence="1">FP105234-sp</strain>
    </source>
</reference>
<evidence type="ECO:0000313" key="1">
    <source>
        <dbReference type="EMBL" id="KAI0049824.1"/>
    </source>
</evidence>
<keyword evidence="2" id="KW-1185">Reference proteome</keyword>
<dbReference type="Proteomes" id="UP000814033">
    <property type="component" value="Unassembled WGS sequence"/>
</dbReference>
<comment type="caution">
    <text evidence="1">The sequence shown here is derived from an EMBL/GenBank/DDBJ whole genome shotgun (WGS) entry which is preliminary data.</text>
</comment>